<evidence type="ECO:0000259" key="2">
    <source>
        <dbReference type="Pfam" id="PF09335"/>
    </source>
</evidence>
<protein>
    <recommendedName>
        <fullName evidence="2">VTT domain-containing protein</fullName>
    </recommendedName>
</protein>
<evidence type="ECO:0000313" key="3">
    <source>
        <dbReference type="EMBL" id="MPM71810.1"/>
    </source>
</evidence>
<keyword evidence="1" id="KW-1133">Transmembrane helix</keyword>
<dbReference type="AlphaFoldDB" id="A0A645C216"/>
<dbReference type="EMBL" id="VSSQ01024345">
    <property type="protein sequence ID" value="MPM71810.1"/>
    <property type="molecule type" value="Genomic_DNA"/>
</dbReference>
<evidence type="ECO:0000256" key="1">
    <source>
        <dbReference type="SAM" id="Phobius"/>
    </source>
</evidence>
<organism evidence="3">
    <name type="scientific">bioreactor metagenome</name>
    <dbReference type="NCBI Taxonomy" id="1076179"/>
    <lineage>
        <taxon>unclassified sequences</taxon>
        <taxon>metagenomes</taxon>
        <taxon>ecological metagenomes</taxon>
    </lineage>
</organism>
<feature type="domain" description="VTT" evidence="2">
    <location>
        <begin position="35"/>
        <end position="149"/>
    </location>
</feature>
<dbReference type="InterPro" id="IPR032816">
    <property type="entry name" value="VTT_dom"/>
</dbReference>
<feature type="transmembrane region" description="Helical" evidence="1">
    <location>
        <begin position="100"/>
        <end position="119"/>
    </location>
</feature>
<dbReference type="Pfam" id="PF09335">
    <property type="entry name" value="VTT_dom"/>
    <property type="match status" value="1"/>
</dbReference>
<keyword evidence="1" id="KW-0812">Transmembrane</keyword>
<name>A0A645C216_9ZZZZ</name>
<feature type="transmembrane region" description="Helical" evidence="1">
    <location>
        <begin position="153"/>
        <end position="174"/>
    </location>
</feature>
<sequence>MNDIYDIVAGNKVQAVIIILFLYGLKGIVAVIWYAALVALSGYVFEFPFALAINSVGTVLCLSVSYLVGYFTKSDSVRAIITRNKRINKYFNKYETNSFIISYLLHAMGLSTEALGIMFGFMKMPYVSYVASSFIAIAPGMVCITLFGERPDFTSPAFWIAVAVEATVIISAYISSKKLLN</sequence>
<feature type="transmembrane region" description="Helical" evidence="1">
    <location>
        <begin position="15"/>
        <end position="40"/>
    </location>
</feature>
<feature type="transmembrane region" description="Helical" evidence="1">
    <location>
        <begin position="126"/>
        <end position="147"/>
    </location>
</feature>
<accession>A0A645C216</accession>
<reference evidence="3" key="1">
    <citation type="submission" date="2019-08" db="EMBL/GenBank/DDBJ databases">
        <authorList>
            <person name="Kucharzyk K."/>
            <person name="Murdoch R.W."/>
            <person name="Higgins S."/>
            <person name="Loffler F."/>
        </authorList>
    </citation>
    <scope>NUCLEOTIDE SEQUENCE</scope>
</reference>
<keyword evidence="1" id="KW-0472">Membrane</keyword>
<feature type="transmembrane region" description="Helical" evidence="1">
    <location>
        <begin position="47"/>
        <end position="68"/>
    </location>
</feature>
<comment type="caution">
    <text evidence="3">The sequence shown here is derived from an EMBL/GenBank/DDBJ whole genome shotgun (WGS) entry which is preliminary data.</text>
</comment>
<proteinExistence type="predicted"/>
<gene>
    <name evidence="3" type="ORF">SDC9_118781</name>
</gene>